<dbReference type="GO" id="GO:0008233">
    <property type="term" value="F:peptidase activity"/>
    <property type="evidence" value="ECO:0007669"/>
    <property type="project" value="InterPro"/>
</dbReference>
<evidence type="ECO:0000313" key="3">
    <source>
        <dbReference type="Proteomes" id="UP000031549"/>
    </source>
</evidence>
<dbReference type="Pfam" id="PF02557">
    <property type="entry name" value="VanY"/>
    <property type="match status" value="1"/>
</dbReference>
<dbReference type="InterPro" id="IPR009045">
    <property type="entry name" value="Zn_M74/Hedgehog-like"/>
</dbReference>
<reference evidence="2 3" key="1">
    <citation type="journal article" date="2015" name="Genome Announc.">
        <title>Draft Genome Sequence of Cyanobacterium Hassallia byssoidea Strain VB512170, Isolated from Monuments in India.</title>
        <authorList>
            <person name="Singh D."/>
            <person name="Chandrababunaidu M.M."/>
            <person name="Panda A."/>
            <person name="Sen D."/>
            <person name="Bhattacharyya S."/>
            <person name="Adhikary S.P."/>
            <person name="Tripathy S."/>
        </authorList>
    </citation>
    <scope>NUCLEOTIDE SEQUENCE [LARGE SCALE GENOMIC DNA]</scope>
    <source>
        <strain evidence="2 3">VB512170</strain>
    </source>
</reference>
<proteinExistence type="predicted"/>
<accession>A0A846HGZ2</accession>
<dbReference type="AlphaFoldDB" id="A0A846HGZ2"/>
<evidence type="ECO:0000259" key="1">
    <source>
        <dbReference type="Pfam" id="PF02557"/>
    </source>
</evidence>
<dbReference type="SUPFAM" id="SSF55166">
    <property type="entry name" value="Hedgehog/DD-peptidase"/>
    <property type="match status" value="1"/>
</dbReference>
<dbReference type="Proteomes" id="UP000031549">
    <property type="component" value="Unassembled WGS sequence"/>
</dbReference>
<dbReference type="EMBL" id="JTCM02000087">
    <property type="protein sequence ID" value="NEU75910.1"/>
    <property type="molecule type" value="Genomic_DNA"/>
</dbReference>
<organism evidence="2 3">
    <name type="scientific">Hassallia byssoidea VB512170</name>
    <dbReference type="NCBI Taxonomy" id="1304833"/>
    <lineage>
        <taxon>Bacteria</taxon>
        <taxon>Bacillati</taxon>
        <taxon>Cyanobacteriota</taxon>
        <taxon>Cyanophyceae</taxon>
        <taxon>Nostocales</taxon>
        <taxon>Tolypothrichaceae</taxon>
        <taxon>Hassallia</taxon>
    </lineage>
</organism>
<gene>
    <name evidence="2" type="ORF">PI95_025960</name>
</gene>
<dbReference type="GO" id="GO:0006508">
    <property type="term" value="P:proteolysis"/>
    <property type="evidence" value="ECO:0007669"/>
    <property type="project" value="InterPro"/>
</dbReference>
<dbReference type="RefSeq" id="WP_039752717.1">
    <property type="nucleotide sequence ID" value="NZ_JTCM02000087.1"/>
</dbReference>
<name>A0A846HGZ2_9CYAN</name>
<keyword evidence="3" id="KW-1185">Reference proteome</keyword>
<evidence type="ECO:0000313" key="2">
    <source>
        <dbReference type="EMBL" id="NEU75910.1"/>
    </source>
</evidence>
<dbReference type="InterPro" id="IPR003709">
    <property type="entry name" value="VanY-like_core_dom"/>
</dbReference>
<sequence>MKRFWRKSSFISIVIFIVFALVASNGITQRTLSTDIRQLQDCLTARSSGSYRDLNKVCPNTSQPIISPTPLTPQIPDVNLPESQRFLNAIADKLPTTPQPGTFEYILLKAYGAAFVNQQPEIKLPPKVILANEQETKAFQTTLTMGKVNGTNDCYLQKSAADAFNKAKSAVRIPLKSGYGGSDCTRTFATNLRFWRKYANNNTLERVRQGKETAILGVVAPPGASQHLWGLAIDLRVSSQAQRQALNKNGWFQTVENDVPHWTYVGLTEENLRLFGFKNKIVRGTTYWVTPLT</sequence>
<dbReference type="Gene3D" id="3.30.1380.10">
    <property type="match status" value="1"/>
</dbReference>
<feature type="domain" description="D-alanyl-D-alanine carboxypeptidase-like core" evidence="1">
    <location>
        <begin position="186"/>
        <end position="251"/>
    </location>
</feature>
<protein>
    <submittedName>
        <fullName evidence="2">Peptidase M15</fullName>
    </submittedName>
</protein>
<comment type="caution">
    <text evidence="2">The sequence shown here is derived from an EMBL/GenBank/DDBJ whole genome shotgun (WGS) entry which is preliminary data.</text>
</comment>